<dbReference type="InterPro" id="IPR016024">
    <property type="entry name" value="ARM-type_fold"/>
</dbReference>
<dbReference type="EMBL" id="CM026424">
    <property type="protein sequence ID" value="KAG0580251.1"/>
    <property type="molecule type" value="Genomic_DNA"/>
</dbReference>
<evidence type="ECO:0000256" key="1">
    <source>
        <dbReference type="ARBA" id="ARBA00004555"/>
    </source>
</evidence>
<name>A0A8T0IBQ1_CERPU</name>
<protein>
    <submittedName>
        <fullName evidence="8">Uncharacterized protein</fullName>
    </submittedName>
</protein>
<dbReference type="InterPro" id="IPR006955">
    <property type="entry name" value="Uso1_p115_C"/>
</dbReference>
<keyword evidence="3 4" id="KW-0175">Coiled coil</keyword>
<dbReference type="InterPro" id="IPR011989">
    <property type="entry name" value="ARM-like"/>
</dbReference>
<dbReference type="Pfam" id="PF04869">
    <property type="entry name" value="Uso1_p115_head"/>
    <property type="match status" value="1"/>
</dbReference>
<dbReference type="GO" id="GO:0048211">
    <property type="term" value="P:Golgi vesicle docking"/>
    <property type="evidence" value="ECO:0007669"/>
    <property type="project" value="TreeGrafter"/>
</dbReference>
<feature type="domain" description="Vesicle tethering protein Uso1/P115-like head" evidence="6">
    <location>
        <begin position="385"/>
        <end position="688"/>
    </location>
</feature>
<dbReference type="GO" id="GO:0005783">
    <property type="term" value="C:endoplasmic reticulum"/>
    <property type="evidence" value="ECO:0007669"/>
    <property type="project" value="TreeGrafter"/>
</dbReference>
<dbReference type="Proteomes" id="UP000822688">
    <property type="component" value="Chromosome 4"/>
</dbReference>
<organism evidence="8 9">
    <name type="scientific">Ceratodon purpureus</name>
    <name type="common">Fire moss</name>
    <name type="synonym">Dicranum purpureum</name>
    <dbReference type="NCBI Taxonomy" id="3225"/>
    <lineage>
        <taxon>Eukaryota</taxon>
        <taxon>Viridiplantae</taxon>
        <taxon>Streptophyta</taxon>
        <taxon>Embryophyta</taxon>
        <taxon>Bryophyta</taxon>
        <taxon>Bryophytina</taxon>
        <taxon>Bryopsida</taxon>
        <taxon>Dicranidae</taxon>
        <taxon>Pseudoditrichales</taxon>
        <taxon>Ditrichaceae</taxon>
        <taxon>Ceratodon</taxon>
    </lineage>
</organism>
<dbReference type="GO" id="GO:0048280">
    <property type="term" value="P:vesicle fusion with Golgi apparatus"/>
    <property type="evidence" value="ECO:0007669"/>
    <property type="project" value="InterPro"/>
</dbReference>
<dbReference type="Pfam" id="PF04871">
    <property type="entry name" value="Uso1_p115_C"/>
    <property type="match status" value="1"/>
</dbReference>
<evidence type="ECO:0000256" key="5">
    <source>
        <dbReference type="SAM" id="MobiDB-lite"/>
    </source>
</evidence>
<evidence type="ECO:0000256" key="2">
    <source>
        <dbReference type="ARBA" id="ARBA00023034"/>
    </source>
</evidence>
<dbReference type="GO" id="GO:0012507">
    <property type="term" value="C:ER to Golgi transport vesicle membrane"/>
    <property type="evidence" value="ECO:0007669"/>
    <property type="project" value="TreeGrafter"/>
</dbReference>
<dbReference type="GO" id="GO:0000139">
    <property type="term" value="C:Golgi membrane"/>
    <property type="evidence" value="ECO:0007669"/>
    <property type="project" value="InterPro"/>
</dbReference>
<feature type="coiled-coil region" evidence="4">
    <location>
        <begin position="721"/>
        <end position="748"/>
    </location>
</feature>
<dbReference type="GO" id="GO:0006886">
    <property type="term" value="P:intracellular protein transport"/>
    <property type="evidence" value="ECO:0007669"/>
    <property type="project" value="InterPro"/>
</dbReference>
<sequence length="943" mass="103166">MAFKLGLNLNAVAQGVGGLVFGNNNYGRDEDDGGVEELLERISNGKLADDRRNAMQELEAAVAENRTAKLAFGAMGYPILMAVFREEREDLEMVRGALETLLHALTTDDLGLEEPGQVQAGSINSELLAREPASIALLLSLLDEPDFYVRYHTLQVLTALLTSCRTRLQELALCIPQGITRLMDMLAEREVIRNEALIVLALLTRSAEEIQKIVVFEGAFDRLFNIIKEEGGSEGGIIVQDCLELLNNLLRNNPSNQIYLRETLGLQPVAQLLKLRKGSTDSFPQQKTVNLLCTLETVALLLAGGPDARPGKDANIVANQTLFAQNKLLDILLTLSVEGRVGPVAIRSAALRCIGDLVVEHPANRDLLGSKVIGEEPDTQPALNCVLRALLQAKNLSECIAAEYVVKCFCERNPEGQTLLASTITPIPQSIAQGDDQFSEDENRLSFGSMLVGALISSDGRNDLEASCRAASVLSHILKDNVQCKERVLKIPLEIPTSSASPPELLMPRFMKYLAAASPTNTSNQQNPGSVWLQPVFLRLLVTWVVECPPAVTALMDVPAHLPFLIELLGSTGSPASVHVAGLGAVLLGACIIFNSEENLKDSSSIVDLISQRIGLTNFFSKWEEMEKSSLFVSAMSSSKLPKALTRSTAAAAAAGDGMVSVPTEPLVTTFYDAEFISFLKQLEPLIKERVVDLFSRPKTRVVVDFKGFEQKKGESDLEYTDRLKALLQAQAQELQELLEKNSAITADLLSNSKREGSQPGDENALASTIRERTGASVNRAEVETLKQQLEAARQWAEAVRDEKNEIEKEFAQYRELTAEKDNDFKALSDAYNSLEQENYRLEEENKTLRSTVQSGGVVPVLPSREELEAAHAEGRKEAQKESDVELNDLLVCLGQEETKVERLSGRLRELGEDVDTLLEGIGDPEGAGDGDDDDDDDDDEEE</sequence>
<dbReference type="InterPro" id="IPR024095">
    <property type="entry name" value="Vesicle_P115"/>
</dbReference>
<keyword evidence="2" id="KW-0333">Golgi apparatus</keyword>
<evidence type="ECO:0000256" key="3">
    <source>
        <dbReference type="ARBA" id="ARBA00023054"/>
    </source>
</evidence>
<dbReference type="AlphaFoldDB" id="A0A8T0IBQ1"/>
<dbReference type="InterPro" id="IPR006953">
    <property type="entry name" value="Vesicle_Uso1_P115_head"/>
</dbReference>
<comment type="caution">
    <text evidence="8">The sequence shown here is derived from an EMBL/GenBank/DDBJ whole genome shotgun (WGS) entry which is preliminary data.</text>
</comment>
<proteinExistence type="predicted"/>
<feature type="compositionally biased region" description="Acidic residues" evidence="5">
    <location>
        <begin position="927"/>
        <end position="943"/>
    </location>
</feature>
<keyword evidence="9" id="KW-1185">Reference proteome</keyword>
<dbReference type="PANTHER" id="PTHR10013:SF0">
    <property type="entry name" value="GENERAL VESICULAR TRANSPORT FACTOR P115"/>
    <property type="match status" value="1"/>
</dbReference>
<evidence type="ECO:0000313" key="8">
    <source>
        <dbReference type="EMBL" id="KAG0580251.1"/>
    </source>
</evidence>
<evidence type="ECO:0000259" key="7">
    <source>
        <dbReference type="Pfam" id="PF04871"/>
    </source>
</evidence>
<evidence type="ECO:0000259" key="6">
    <source>
        <dbReference type="Pfam" id="PF04869"/>
    </source>
</evidence>
<evidence type="ECO:0000256" key="4">
    <source>
        <dbReference type="SAM" id="Coils"/>
    </source>
</evidence>
<dbReference type="PANTHER" id="PTHR10013">
    <property type="entry name" value="GENERAL VESICULAR TRANSPORT FACTOR P115"/>
    <property type="match status" value="1"/>
</dbReference>
<feature type="coiled-coil region" evidence="4">
    <location>
        <begin position="783"/>
        <end position="852"/>
    </location>
</feature>
<dbReference type="GO" id="GO:0005795">
    <property type="term" value="C:Golgi stack"/>
    <property type="evidence" value="ECO:0007669"/>
    <property type="project" value="TreeGrafter"/>
</dbReference>
<dbReference type="GO" id="GO:0006888">
    <property type="term" value="P:endoplasmic reticulum to Golgi vesicle-mediated transport"/>
    <property type="evidence" value="ECO:0007669"/>
    <property type="project" value="TreeGrafter"/>
</dbReference>
<feature type="domain" description="Uso1/p115-like vesicle tethering protein C-terminal" evidence="7">
    <location>
        <begin position="804"/>
        <end position="943"/>
    </location>
</feature>
<dbReference type="SUPFAM" id="SSF48371">
    <property type="entry name" value="ARM repeat"/>
    <property type="match status" value="2"/>
</dbReference>
<dbReference type="Gene3D" id="1.25.10.10">
    <property type="entry name" value="Leucine-rich Repeat Variant"/>
    <property type="match status" value="1"/>
</dbReference>
<accession>A0A8T0IBQ1</accession>
<comment type="subcellular location">
    <subcellularLocation>
        <location evidence="1">Golgi apparatus</location>
    </subcellularLocation>
</comment>
<feature type="region of interest" description="Disordered" evidence="5">
    <location>
        <begin position="910"/>
        <end position="943"/>
    </location>
</feature>
<reference evidence="8" key="1">
    <citation type="submission" date="2020-06" db="EMBL/GenBank/DDBJ databases">
        <title>WGS assembly of Ceratodon purpureus strain R40.</title>
        <authorList>
            <person name="Carey S.B."/>
            <person name="Jenkins J."/>
            <person name="Shu S."/>
            <person name="Lovell J.T."/>
            <person name="Sreedasyam A."/>
            <person name="Maumus F."/>
            <person name="Tiley G.P."/>
            <person name="Fernandez-Pozo N."/>
            <person name="Barry K."/>
            <person name="Chen C."/>
            <person name="Wang M."/>
            <person name="Lipzen A."/>
            <person name="Daum C."/>
            <person name="Saski C.A."/>
            <person name="Payton A.C."/>
            <person name="Mcbreen J.C."/>
            <person name="Conrad R.E."/>
            <person name="Kollar L.M."/>
            <person name="Olsson S."/>
            <person name="Huttunen S."/>
            <person name="Landis J.B."/>
            <person name="Wickett N.J."/>
            <person name="Johnson M.G."/>
            <person name="Rensing S.A."/>
            <person name="Grimwood J."/>
            <person name="Schmutz J."/>
            <person name="Mcdaniel S.F."/>
        </authorList>
    </citation>
    <scope>NUCLEOTIDE SEQUENCE</scope>
    <source>
        <strain evidence="8">R40</strain>
    </source>
</reference>
<gene>
    <name evidence="8" type="ORF">KC19_4G160100</name>
</gene>
<evidence type="ECO:0000313" key="9">
    <source>
        <dbReference type="Proteomes" id="UP000822688"/>
    </source>
</evidence>